<sequence>MELWKRTLALASAALVAGCGADLVVSNVQPNGAPVINADNAVEYPLRVVVTNQGTDPAGPFKVSTHYSGGAIDPARTFSVGFDVPPGAPFVYYPSTTTPLAPGASVTFDGHLVFHPAEHGVNVALSARADSCAGDEMMPPYCRVEESNEGNNASAPITLALP</sequence>
<protein>
    <submittedName>
        <fullName evidence="3">CARDB protein</fullName>
    </submittedName>
</protein>
<evidence type="ECO:0000313" key="3">
    <source>
        <dbReference type="EMBL" id="TCP41403.1"/>
    </source>
</evidence>
<dbReference type="InterPro" id="IPR013783">
    <property type="entry name" value="Ig-like_fold"/>
</dbReference>
<dbReference type="Proteomes" id="UP000294835">
    <property type="component" value="Unassembled WGS sequence"/>
</dbReference>
<dbReference type="Pfam" id="PF07705">
    <property type="entry name" value="CARDB"/>
    <property type="match status" value="1"/>
</dbReference>
<dbReference type="AlphaFoldDB" id="A0A4R2PYR2"/>
<reference evidence="3 4" key="1">
    <citation type="submission" date="2019-03" db="EMBL/GenBank/DDBJ databases">
        <title>Genomic Encyclopedia of Type Strains, Phase IV (KMG-IV): sequencing the most valuable type-strain genomes for metagenomic binning, comparative biology and taxonomic classification.</title>
        <authorList>
            <person name="Goeker M."/>
        </authorList>
    </citation>
    <scope>NUCLEOTIDE SEQUENCE [LARGE SCALE GENOMIC DNA]</scope>
    <source>
        <strain evidence="3 4">DSM 18063</strain>
    </source>
</reference>
<gene>
    <name evidence="3" type="ORF">EV662_105150</name>
</gene>
<proteinExistence type="predicted"/>
<dbReference type="InterPro" id="IPR011635">
    <property type="entry name" value="CARDB"/>
</dbReference>
<evidence type="ECO:0000256" key="1">
    <source>
        <dbReference type="SAM" id="SignalP"/>
    </source>
</evidence>
<organism evidence="3 4">
    <name type="scientific">Rhodovulum marinum</name>
    <dbReference type="NCBI Taxonomy" id="320662"/>
    <lineage>
        <taxon>Bacteria</taxon>
        <taxon>Pseudomonadati</taxon>
        <taxon>Pseudomonadota</taxon>
        <taxon>Alphaproteobacteria</taxon>
        <taxon>Rhodobacterales</taxon>
        <taxon>Paracoccaceae</taxon>
        <taxon>Rhodovulum</taxon>
    </lineage>
</organism>
<dbReference type="EMBL" id="SLXP01000005">
    <property type="protein sequence ID" value="TCP41403.1"/>
    <property type="molecule type" value="Genomic_DNA"/>
</dbReference>
<dbReference type="Gene3D" id="2.60.40.10">
    <property type="entry name" value="Immunoglobulins"/>
    <property type="match status" value="1"/>
</dbReference>
<accession>A0A4R2PYR2</accession>
<feature type="signal peptide" evidence="1">
    <location>
        <begin position="1"/>
        <end position="21"/>
    </location>
</feature>
<feature type="domain" description="CARDB" evidence="2">
    <location>
        <begin position="21"/>
        <end position="154"/>
    </location>
</feature>
<evidence type="ECO:0000259" key="2">
    <source>
        <dbReference type="Pfam" id="PF07705"/>
    </source>
</evidence>
<dbReference type="RefSeq" id="WP_165915571.1">
    <property type="nucleotide sequence ID" value="NZ_SLXP01000005.1"/>
</dbReference>
<name>A0A4R2PYR2_9RHOB</name>
<comment type="caution">
    <text evidence="3">The sequence shown here is derived from an EMBL/GenBank/DDBJ whole genome shotgun (WGS) entry which is preliminary data.</text>
</comment>
<feature type="chain" id="PRO_5020688328" evidence="1">
    <location>
        <begin position="22"/>
        <end position="162"/>
    </location>
</feature>
<keyword evidence="1" id="KW-0732">Signal</keyword>
<keyword evidence="4" id="KW-1185">Reference proteome</keyword>
<dbReference type="PROSITE" id="PS51257">
    <property type="entry name" value="PROKAR_LIPOPROTEIN"/>
    <property type="match status" value="1"/>
</dbReference>
<evidence type="ECO:0000313" key="4">
    <source>
        <dbReference type="Proteomes" id="UP000294835"/>
    </source>
</evidence>